<dbReference type="SUPFAM" id="SSF53474">
    <property type="entry name" value="alpha/beta-Hydrolases"/>
    <property type="match status" value="1"/>
</dbReference>
<keyword evidence="2" id="KW-0378">Hydrolase</keyword>
<dbReference type="InterPro" id="IPR000073">
    <property type="entry name" value="AB_hydrolase_1"/>
</dbReference>
<protein>
    <submittedName>
        <fullName evidence="2">Alpha/beta fold hydrolase</fullName>
    </submittedName>
</protein>
<dbReference type="InterPro" id="IPR050471">
    <property type="entry name" value="AB_hydrolase"/>
</dbReference>
<evidence type="ECO:0000313" key="3">
    <source>
        <dbReference type="Proteomes" id="UP000635245"/>
    </source>
</evidence>
<evidence type="ECO:0000259" key="1">
    <source>
        <dbReference type="Pfam" id="PF12697"/>
    </source>
</evidence>
<sequence length="298" mass="31861">MTERVAPGARDFVTGDGTRLHAELTGPADSAVTLVLVHGWTQDLRTWDRVVDELPRELRVLRYDLRGHGRSAAAPPGTTTIDRLADDLAELIADRVPEGRLVLAGHSMGGMTIMALADRHPGLVAGRVDGVGFVATSSGNMDRITLGLPGVAGSGAARVERRLAKLLLAYRKDVLPLRPGAARAGARWLVFGRRPRRRDVSCVVDQLLKAHPASIGGFQNAISLHDRRVALAALRTARGVVLAGEADRLCPVPHAKAIAAELPGSRLVVYPGAGHMLPQERSHEVAERLTALVATRTH</sequence>
<comment type="caution">
    <text evidence="2">The sequence shown here is derived from an EMBL/GenBank/DDBJ whole genome shotgun (WGS) entry which is preliminary data.</text>
</comment>
<dbReference type="EMBL" id="JAENJH010000012">
    <property type="protein sequence ID" value="MBK1788946.1"/>
    <property type="molecule type" value="Genomic_DNA"/>
</dbReference>
<dbReference type="GO" id="GO:0016787">
    <property type="term" value="F:hydrolase activity"/>
    <property type="evidence" value="ECO:0007669"/>
    <property type="project" value="UniProtKB-KW"/>
</dbReference>
<dbReference type="PANTHER" id="PTHR43433">
    <property type="entry name" value="HYDROLASE, ALPHA/BETA FOLD FAMILY PROTEIN"/>
    <property type="match status" value="1"/>
</dbReference>
<dbReference type="RefSeq" id="WP_200325533.1">
    <property type="nucleotide sequence ID" value="NZ_JAENJH010000012.1"/>
</dbReference>
<organism evidence="2 3">
    <name type="scientific">Prauserella cavernicola</name>
    <dbReference type="NCBI Taxonomy" id="2800127"/>
    <lineage>
        <taxon>Bacteria</taxon>
        <taxon>Bacillati</taxon>
        <taxon>Actinomycetota</taxon>
        <taxon>Actinomycetes</taxon>
        <taxon>Pseudonocardiales</taxon>
        <taxon>Pseudonocardiaceae</taxon>
        <taxon>Prauserella</taxon>
    </lineage>
</organism>
<dbReference type="Proteomes" id="UP000635245">
    <property type="component" value="Unassembled WGS sequence"/>
</dbReference>
<gene>
    <name evidence="2" type="ORF">JHE00_31840</name>
</gene>
<dbReference type="InterPro" id="IPR029058">
    <property type="entry name" value="AB_hydrolase_fold"/>
</dbReference>
<name>A0A934QYU7_9PSEU</name>
<feature type="domain" description="AB hydrolase-1" evidence="1">
    <location>
        <begin position="34"/>
        <end position="287"/>
    </location>
</feature>
<evidence type="ECO:0000313" key="2">
    <source>
        <dbReference type="EMBL" id="MBK1788946.1"/>
    </source>
</evidence>
<dbReference type="Gene3D" id="3.40.50.1820">
    <property type="entry name" value="alpha/beta hydrolase"/>
    <property type="match status" value="1"/>
</dbReference>
<reference evidence="2" key="1">
    <citation type="submission" date="2020-12" db="EMBL/GenBank/DDBJ databases">
        <title>Prauserella sp. ASG 168, a novel actinomycete isolated from cave rock.</title>
        <authorList>
            <person name="Suriyachadkun C."/>
        </authorList>
    </citation>
    <scope>NUCLEOTIDE SEQUENCE</scope>
    <source>
        <strain evidence="2">ASG 168</strain>
    </source>
</reference>
<dbReference type="AlphaFoldDB" id="A0A934QYU7"/>
<keyword evidence="3" id="KW-1185">Reference proteome</keyword>
<dbReference type="Pfam" id="PF12697">
    <property type="entry name" value="Abhydrolase_6"/>
    <property type="match status" value="1"/>
</dbReference>
<dbReference type="PANTHER" id="PTHR43433:SF5">
    <property type="entry name" value="AB HYDROLASE-1 DOMAIN-CONTAINING PROTEIN"/>
    <property type="match status" value="1"/>
</dbReference>
<proteinExistence type="predicted"/>
<accession>A0A934QYU7</accession>